<comment type="subcellular location">
    <subcellularLocation>
        <location evidence="1">Cell membrane</location>
        <topology evidence="1">Multi-pass membrane protein</topology>
    </subcellularLocation>
</comment>
<feature type="transmembrane region" description="Helical" evidence="8">
    <location>
        <begin position="152"/>
        <end position="172"/>
    </location>
</feature>
<dbReference type="Pfam" id="PF01032">
    <property type="entry name" value="FecCD"/>
    <property type="match status" value="1"/>
</dbReference>
<feature type="transmembrane region" description="Helical" evidence="8">
    <location>
        <begin position="274"/>
        <end position="302"/>
    </location>
</feature>
<gene>
    <name evidence="9" type="ORF">BWR60_20800</name>
</gene>
<dbReference type="PANTHER" id="PTHR30472">
    <property type="entry name" value="FERRIC ENTEROBACTIN TRANSPORT SYSTEM PERMEASE PROTEIN"/>
    <property type="match status" value="1"/>
</dbReference>
<evidence type="ECO:0000256" key="2">
    <source>
        <dbReference type="ARBA" id="ARBA00007935"/>
    </source>
</evidence>
<dbReference type="InterPro" id="IPR000522">
    <property type="entry name" value="ABC_transptr_permease_BtuC"/>
</dbReference>
<evidence type="ECO:0000256" key="5">
    <source>
        <dbReference type="ARBA" id="ARBA00022692"/>
    </source>
</evidence>
<dbReference type="Gene3D" id="1.10.3470.10">
    <property type="entry name" value="ABC transporter involved in vitamin B12 uptake, BtuC"/>
    <property type="match status" value="1"/>
</dbReference>
<dbReference type="InterPro" id="IPR037294">
    <property type="entry name" value="ABC_BtuC-like"/>
</dbReference>
<dbReference type="EMBL" id="NHON01000041">
    <property type="protein sequence ID" value="OWJ65227.1"/>
    <property type="molecule type" value="Genomic_DNA"/>
</dbReference>
<evidence type="ECO:0000256" key="4">
    <source>
        <dbReference type="ARBA" id="ARBA00022475"/>
    </source>
</evidence>
<keyword evidence="6 8" id="KW-1133">Transmembrane helix</keyword>
<dbReference type="GO" id="GO:0033214">
    <property type="term" value="P:siderophore-iron import into cell"/>
    <property type="evidence" value="ECO:0007669"/>
    <property type="project" value="TreeGrafter"/>
</dbReference>
<comment type="similarity">
    <text evidence="2">Belongs to the binding-protein-dependent transport system permease family. FecCD subfamily.</text>
</comment>
<feature type="transmembrane region" description="Helical" evidence="8">
    <location>
        <begin position="27"/>
        <end position="48"/>
    </location>
</feature>
<dbReference type="GO" id="GO:0005886">
    <property type="term" value="C:plasma membrane"/>
    <property type="evidence" value="ECO:0007669"/>
    <property type="project" value="UniProtKB-SubCell"/>
</dbReference>
<feature type="transmembrane region" description="Helical" evidence="8">
    <location>
        <begin position="184"/>
        <end position="204"/>
    </location>
</feature>
<sequence>MERGFVTALTASGAAPAPAERRRAQRLSLTLTGLVLLLAAAVLASISIGPADIPLDHVLAVLGHHLGLGGLDAVTARDAAIIDAIRLPRTLLGAMVGAVLAVSGAMMQGLFRNPLADPGLIGVSGGAAFAGVAVISLGLPGALAGIPLLNLYALPLAAFLGGLVTTIAVYRLSKREGRVSVTMMLLSGIAVNALVATGTGYIVFKADENAMRTITFWTMGSLSGATWTSVLAVVPFALVLLAAVALAARALNGMLLGEAVALHLGFPVEKLTRLLVGTVALAVGAAVAVSGMIGFVGLLVPHMLRLVIGADHRGLLPAAALFGSALMLGADLVARIAVAPAELPIGIVTTGLGAPVFLALLLRRRRSEP</sequence>
<evidence type="ECO:0000256" key="6">
    <source>
        <dbReference type="ARBA" id="ARBA00022989"/>
    </source>
</evidence>
<evidence type="ECO:0000256" key="1">
    <source>
        <dbReference type="ARBA" id="ARBA00004651"/>
    </source>
</evidence>
<accession>A0A211ZJH8</accession>
<keyword evidence="4" id="KW-1003">Cell membrane</keyword>
<feature type="transmembrane region" description="Helical" evidence="8">
    <location>
        <begin position="343"/>
        <end position="362"/>
    </location>
</feature>
<evidence type="ECO:0000256" key="8">
    <source>
        <dbReference type="SAM" id="Phobius"/>
    </source>
</evidence>
<dbReference type="OrthoDB" id="9811975at2"/>
<feature type="transmembrane region" description="Helical" evidence="8">
    <location>
        <begin position="314"/>
        <end position="337"/>
    </location>
</feature>
<evidence type="ECO:0000256" key="7">
    <source>
        <dbReference type="ARBA" id="ARBA00023136"/>
    </source>
</evidence>
<dbReference type="CDD" id="cd06550">
    <property type="entry name" value="TM_ABC_iron-siderophores_like"/>
    <property type="match status" value="1"/>
</dbReference>
<dbReference type="PANTHER" id="PTHR30472:SF25">
    <property type="entry name" value="ABC TRANSPORTER PERMEASE PROTEIN MJ0876-RELATED"/>
    <property type="match status" value="1"/>
</dbReference>
<dbReference type="GO" id="GO:0022857">
    <property type="term" value="F:transmembrane transporter activity"/>
    <property type="evidence" value="ECO:0007669"/>
    <property type="project" value="InterPro"/>
</dbReference>
<organism evidence="9 10">
    <name type="scientific">Inquilinus limosus</name>
    <dbReference type="NCBI Taxonomy" id="171674"/>
    <lineage>
        <taxon>Bacteria</taxon>
        <taxon>Pseudomonadati</taxon>
        <taxon>Pseudomonadota</taxon>
        <taxon>Alphaproteobacteria</taxon>
        <taxon>Rhodospirillales</taxon>
        <taxon>Rhodospirillaceae</taxon>
        <taxon>Inquilinus</taxon>
    </lineage>
</organism>
<evidence type="ECO:0000256" key="3">
    <source>
        <dbReference type="ARBA" id="ARBA00022448"/>
    </source>
</evidence>
<dbReference type="FunFam" id="1.10.3470.10:FF:000001">
    <property type="entry name" value="Vitamin B12 ABC transporter permease BtuC"/>
    <property type="match status" value="1"/>
</dbReference>
<dbReference type="Proteomes" id="UP000196655">
    <property type="component" value="Unassembled WGS sequence"/>
</dbReference>
<evidence type="ECO:0000313" key="10">
    <source>
        <dbReference type="Proteomes" id="UP000196655"/>
    </source>
</evidence>
<keyword evidence="3" id="KW-0813">Transport</keyword>
<dbReference type="SUPFAM" id="SSF81345">
    <property type="entry name" value="ABC transporter involved in vitamin B12 uptake, BtuC"/>
    <property type="match status" value="1"/>
</dbReference>
<keyword evidence="5 8" id="KW-0812">Transmembrane</keyword>
<keyword evidence="10" id="KW-1185">Reference proteome</keyword>
<evidence type="ECO:0008006" key="11">
    <source>
        <dbReference type="Google" id="ProtNLM"/>
    </source>
</evidence>
<keyword evidence="7 8" id="KW-0472">Membrane</keyword>
<evidence type="ECO:0000313" key="9">
    <source>
        <dbReference type="EMBL" id="OWJ65227.1"/>
    </source>
</evidence>
<reference evidence="10" key="1">
    <citation type="submission" date="2017-05" db="EMBL/GenBank/DDBJ databases">
        <authorList>
            <person name="Macchi M."/>
            <person name="Festa S."/>
            <person name="Coppotelli B.M."/>
            <person name="Morelli I.S."/>
        </authorList>
    </citation>
    <scope>NUCLEOTIDE SEQUENCE [LARGE SCALE GENOMIC DNA]</scope>
    <source>
        <strain evidence="10">I</strain>
    </source>
</reference>
<dbReference type="STRING" id="1122125.GCA_000423185_04302"/>
<feature type="transmembrane region" description="Helical" evidence="8">
    <location>
        <begin position="224"/>
        <end position="243"/>
    </location>
</feature>
<comment type="caution">
    <text evidence="9">The sequence shown here is derived from an EMBL/GenBank/DDBJ whole genome shotgun (WGS) entry which is preliminary data.</text>
</comment>
<name>A0A211ZJH8_9PROT</name>
<protein>
    <recommendedName>
        <fullName evidence="11">Iron ABC transporter</fullName>
    </recommendedName>
</protein>
<proteinExistence type="inferred from homology"/>
<feature type="transmembrane region" description="Helical" evidence="8">
    <location>
        <begin position="91"/>
        <end position="111"/>
    </location>
</feature>
<dbReference type="AlphaFoldDB" id="A0A211ZJH8"/>
<feature type="transmembrane region" description="Helical" evidence="8">
    <location>
        <begin position="123"/>
        <end position="146"/>
    </location>
</feature>